<evidence type="ECO:0000313" key="3">
    <source>
        <dbReference type="Proteomes" id="UP000294155"/>
    </source>
</evidence>
<sequence length="99" mass="9798">MPDQPTSQSPLDQQTEDQRRNQEFQPDGRQAPGDHSTGANADDNSGSGGTVGGTAIKGKNVAHGTTYDAPGNAAEGDVGGSTTSSGTGVSGGETGQVPL</sequence>
<dbReference type="Proteomes" id="UP000294155">
    <property type="component" value="Unassembled WGS sequence"/>
</dbReference>
<dbReference type="OrthoDB" id="885405at2"/>
<protein>
    <submittedName>
        <fullName evidence="2">Uncharacterized protein</fullName>
    </submittedName>
</protein>
<keyword evidence="3" id="KW-1185">Reference proteome</keyword>
<reference evidence="2 3" key="1">
    <citation type="submission" date="2019-02" db="EMBL/GenBank/DDBJ databases">
        <title>Bacterial novel species isolated from soil.</title>
        <authorList>
            <person name="Jung H.-Y."/>
        </authorList>
    </citation>
    <scope>NUCLEOTIDE SEQUENCE [LARGE SCALE GENOMIC DNA]</scope>
    <source>
        <strain evidence="2 3">1-3-3-3</strain>
    </source>
</reference>
<comment type="caution">
    <text evidence="2">The sequence shown here is derived from an EMBL/GenBank/DDBJ whole genome shotgun (WGS) entry which is preliminary data.</text>
</comment>
<feature type="compositionally biased region" description="Gly residues" evidence="1">
    <location>
        <begin position="88"/>
        <end position="99"/>
    </location>
</feature>
<accession>A0A4Q5LBA5</accession>
<dbReference type="AlphaFoldDB" id="A0A4Q5LBA5"/>
<proteinExistence type="predicted"/>
<dbReference type="RefSeq" id="WP_129921277.1">
    <property type="nucleotide sequence ID" value="NZ_SEWE01000021.1"/>
</dbReference>
<feature type="region of interest" description="Disordered" evidence="1">
    <location>
        <begin position="1"/>
        <end position="99"/>
    </location>
</feature>
<organism evidence="2 3">
    <name type="scientific">Hymenobacter persicinus</name>
    <dbReference type="NCBI Taxonomy" id="2025506"/>
    <lineage>
        <taxon>Bacteria</taxon>
        <taxon>Pseudomonadati</taxon>
        <taxon>Bacteroidota</taxon>
        <taxon>Cytophagia</taxon>
        <taxon>Cytophagales</taxon>
        <taxon>Hymenobacteraceae</taxon>
        <taxon>Hymenobacter</taxon>
    </lineage>
</organism>
<evidence type="ECO:0000313" key="2">
    <source>
        <dbReference type="EMBL" id="RYU79135.1"/>
    </source>
</evidence>
<evidence type="ECO:0000256" key="1">
    <source>
        <dbReference type="SAM" id="MobiDB-lite"/>
    </source>
</evidence>
<feature type="compositionally biased region" description="Polar residues" evidence="1">
    <location>
        <begin position="1"/>
        <end position="13"/>
    </location>
</feature>
<gene>
    <name evidence="2" type="ORF">EWM57_11420</name>
</gene>
<name>A0A4Q5LBA5_9BACT</name>
<dbReference type="EMBL" id="SEWE01000021">
    <property type="protein sequence ID" value="RYU79135.1"/>
    <property type="molecule type" value="Genomic_DNA"/>
</dbReference>